<dbReference type="InterPro" id="IPR036770">
    <property type="entry name" value="Ankyrin_rpt-contain_sf"/>
</dbReference>
<organism evidence="4 5">
    <name type="scientific">Rickettsia bellii str. RML An4</name>
    <dbReference type="NCBI Taxonomy" id="1359193"/>
    <lineage>
        <taxon>Bacteria</taxon>
        <taxon>Pseudomonadati</taxon>
        <taxon>Pseudomonadota</taxon>
        <taxon>Alphaproteobacteria</taxon>
        <taxon>Rickettsiales</taxon>
        <taxon>Rickettsiaceae</taxon>
        <taxon>Rickettsieae</taxon>
        <taxon>Rickettsia</taxon>
        <taxon>belli group</taxon>
    </lineage>
</organism>
<reference evidence="4 5" key="1">
    <citation type="submission" date="2015-02" db="EMBL/GenBank/DDBJ databases">
        <title>Genome Sequencing of Rickettsiales.</title>
        <authorList>
            <person name="Daugherty S.C."/>
            <person name="Su Q."/>
            <person name="Abolude K."/>
            <person name="Beier-Sexton M."/>
            <person name="Carlyon J.A."/>
            <person name="Carter R."/>
            <person name="Day N.P."/>
            <person name="Dumler S.J."/>
            <person name="Dyachenko V."/>
            <person name="Godinez A."/>
            <person name="Kurtti T.J."/>
            <person name="Lichay M."/>
            <person name="Mullins K.E."/>
            <person name="Ott S."/>
            <person name="Pappas-Brown V."/>
            <person name="Paris D.H."/>
            <person name="Patel P."/>
            <person name="Richards A.L."/>
            <person name="Sadzewicz L."/>
            <person name="Sears K."/>
            <person name="Seidman D."/>
            <person name="Sengamalay N."/>
            <person name="Stenos J."/>
            <person name="Tallon L.J."/>
            <person name="Vincent G."/>
            <person name="Fraser C.M."/>
            <person name="Munderloh U."/>
            <person name="Dunning-Hotopp J.C."/>
        </authorList>
    </citation>
    <scope>NUCLEOTIDE SEQUENCE [LARGE SCALE GENOMIC DNA]</scope>
    <source>
        <strain evidence="4 5">RML An4</strain>
    </source>
</reference>
<evidence type="ECO:0000313" key="4">
    <source>
        <dbReference type="EMBL" id="KJV89347.1"/>
    </source>
</evidence>
<dbReference type="InterPro" id="IPR002110">
    <property type="entry name" value="Ankyrin_rpt"/>
</dbReference>
<dbReference type="EMBL" id="LAOI01000001">
    <property type="protein sequence ID" value="KJV89347.1"/>
    <property type="molecule type" value="Genomic_DNA"/>
</dbReference>
<keyword evidence="5" id="KW-1185">Reference proteome</keyword>
<dbReference type="PROSITE" id="PS50297">
    <property type="entry name" value="ANK_REP_REGION"/>
    <property type="match status" value="1"/>
</dbReference>
<sequence>MVRVTEVVHTKKHHKHKKIPKLISSRNLFKAVEKNNIAGTKFLLEHGISPNATHPNDSIEYKSLHWIISKNGELIEIEVGIDTPLHIAANNGYTTVVKILLENGAFINARDSFGFTPLHSAIISSYKLSSIKLLLEYGTSLTLEIIDGYYRGKTPVGLLKKIGSKKDKKVVALRALLELEKLYRNKELDKIVKKTYIKEPHIKDFIKWKIEAEIPKFIKSNISFLNKHIKKNYLLLISF</sequence>
<evidence type="ECO:0000313" key="5">
    <source>
        <dbReference type="Proteomes" id="UP000033661"/>
    </source>
</evidence>
<keyword evidence="2 3" id="KW-0040">ANK repeat</keyword>
<dbReference type="SMART" id="SM00248">
    <property type="entry name" value="ANK"/>
    <property type="match status" value="3"/>
</dbReference>
<dbReference type="Pfam" id="PF12796">
    <property type="entry name" value="Ank_2"/>
    <property type="match status" value="1"/>
</dbReference>
<dbReference type="AlphaFoldDB" id="A0A0F3QAS4"/>
<dbReference type="Proteomes" id="UP000033661">
    <property type="component" value="Unassembled WGS sequence"/>
</dbReference>
<evidence type="ECO:0000256" key="1">
    <source>
        <dbReference type="ARBA" id="ARBA00022737"/>
    </source>
</evidence>
<feature type="repeat" description="ANK" evidence="3">
    <location>
        <begin position="83"/>
        <end position="112"/>
    </location>
</feature>
<evidence type="ECO:0000256" key="2">
    <source>
        <dbReference type="ARBA" id="ARBA00023043"/>
    </source>
</evidence>
<keyword evidence="1" id="KW-0677">Repeat</keyword>
<name>A0A0F3QAS4_RICBE</name>
<gene>
    <name evidence="4" type="ORF">RBEAN4_0323</name>
</gene>
<dbReference type="PATRIC" id="fig|1359193.3.peg.306"/>
<dbReference type="Gene3D" id="1.25.40.20">
    <property type="entry name" value="Ankyrin repeat-containing domain"/>
    <property type="match status" value="1"/>
</dbReference>
<evidence type="ECO:0000256" key="3">
    <source>
        <dbReference type="PROSITE-ProRule" id="PRU00023"/>
    </source>
</evidence>
<dbReference type="PROSITE" id="PS50088">
    <property type="entry name" value="ANK_REPEAT"/>
    <property type="match status" value="1"/>
</dbReference>
<dbReference type="SUPFAM" id="SSF48403">
    <property type="entry name" value="Ankyrin repeat"/>
    <property type="match status" value="1"/>
</dbReference>
<dbReference type="PANTHER" id="PTHR24171">
    <property type="entry name" value="ANKYRIN REPEAT DOMAIN-CONTAINING PROTEIN 39-RELATED"/>
    <property type="match status" value="1"/>
</dbReference>
<accession>A0A0F3QAS4</accession>
<dbReference type="SMR" id="A0A0F3QAS4"/>
<protein>
    <submittedName>
        <fullName evidence="4">Ankyrin repeat family protein</fullName>
    </submittedName>
</protein>
<proteinExistence type="predicted"/>
<dbReference type="RefSeq" id="WP_011477161.1">
    <property type="nucleotide sequence ID" value="NZ_LAOI01000001.1"/>
</dbReference>
<comment type="caution">
    <text evidence="4">The sequence shown here is derived from an EMBL/GenBank/DDBJ whole genome shotgun (WGS) entry which is preliminary data.</text>
</comment>